<feature type="transmembrane region" description="Helical" evidence="1">
    <location>
        <begin position="6"/>
        <end position="24"/>
    </location>
</feature>
<proteinExistence type="predicted"/>
<accession>A0A2N0QU13</accession>
<evidence type="ECO:0000256" key="1">
    <source>
        <dbReference type="SAM" id="Phobius"/>
    </source>
</evidence>
<dbReference type="VEuPathDB" id="FungiDB:FUN_019432"/>
<comment type="caution">
    <text evidence="2">The sequence shown here is derived from an EMBL/GenBank/DDBJ whole genome shotgun (WGS) entry which is preliminary data.</text>
</comment>
<organism evidence="2 3">
    <name type="scientific">Rhizophagus irregularis</name>
    <dbReference type="NCBI Taxonomy" id="588596"/>
    <lineage>
        <taxon>Eukaryota</taxon>
        <taxon>Fungi</taxon>
        <taxon>Fungi incertae sedis</taxon>
        <taxon>Mucoromycota</taxon>
        <taxon>Glomeromycotina</taxon>
        <taxon>Glomeromycetes</taxon>
        <taxon>Glomerales</taxon>
        <taxon>Glomeraceae</taxon>
        <taxon>Rhizophagus</taxon>
    </lineage>
</organism>
<dbReference type="Proteomes" id="UP000232688">
    <property type="component" value="Unassembled WGS sequence"/>
</dbReference>
<dbReference type="VEuPathDB" id="FungiDB:RhiirFUN_004358"/>
<keyword evidence="1" id="KW-0812">Transmembrane</keyword>
<keyword evidence="1" id="KW-0472">Membrane</keyword>
<keyword evidence="1" id="KW-1133">Transmembrane helix</keyword>
<dbReference type="VEuPathDB" id="FungiDB:RhiirA1_477089"/>
<evidence type="ECO:0000313" key="2">
    <source>
        <dbReference type="EMBL" id="PKC54568.1"/>
    </source>
</evidence>
<evidence type="ECO:0000313" key="3">
    <source>
        <dbReference type="Proteomes" id="UP000232688"/>
    </source>
</evidence>
<gene>
    <name evidence="2" type="ORF">RhiirA1_477089</name>
</gene>
<protein>
    <submittedName>
        <fullName evidence="2">Uncharacterized protein</fullName>
    </submittedName>
</protein>
<name>A0A2N0QU13_9GLOM</name>
<dbReference type="EMBL" id="LLXH01003165">
    <property type="protein sequence ID" value="PKC54568.1"/>
    <property type="molecule type" value="Genomic_DNA"/>
</dbReference>
<dbReference type="AlphaFoldDB" id="A0A2N0QU13"/>
<reference evidence="2 3" key="1">
    <citation type="submission" date="2017-10" db="EMBL/GenBank/DDBJ databases">
        <title>Extensive intraspecific genome diversity in a model arbuscular mycorrhizal fungus.</title>
        <authorList>
            <person name="Chen E.C.H."/>
            <person name="Morin E."/>
            <person name="Baudet D."/>
            <person name="Noel J."/>
            <person name="Ndikumana S."/>
            <person name="Charron P."/>
            <person name="St-Onge C."/>
            <person name="Giorgi J."/>
            <person name="Grigoriev I.V."/>
            <person name="Roux C."/>
            <person name="Martin F.M."/>
            <person name="Corradi N."/>
        </authorList>
    </citation>
    <scope>NUCLEOTIDE SEQUENCE [LARGE SCALE GENOMIC DNA]</scope>
    <source>
        <strain evidence="2 3">A1</strain>
    </source>
</reference>
<reference evidence="2 3" key="2">
    <citation type="submission" date="2017-10" db="EMBL/GenBank/DDBJ databases">
        <title>Genome analyses suggest a sexual origin of heterokaryosis in a supposedly ancient asexual fungus.</title>
        <authorList>
            <person name="Corradi N."/>
            <person name="Sedzielewska K."/>
            <person name="Noel J."/>
            <person name="Charron P."/>
            <person name="Farinelli L."/>
            <person name="Marton T."/>
            <person name="Kruger M."/>
            <person name="Pelin A."/>
            <person name="Brachmann A."/>
            <person name="Corradi N."/>
        </authorList>
    </citation>
    <scope>NUCLEOTIDE SEQUENCE [LARGE SCALE GENOMIC DNA]</scope>
    <source>
        <strain evidence="2 3">A1</strain>
    </source>
</reference>
<sequence>MLFVNYIVDYLLVCLFKLFVRLFIRSFDHENAYSMWQLCKLMTEGIGGSHHQNLAGMTIRTIRYHRSISEDTINNPDLCYENISDIKQRNAIAKYVRIYVLQVPLPKFPPVIVALILTGNDSAKKILALYQKLIDIVADFELPIISIRSDVRLIVHIQDPKHGKKIARNAAMSGARLLTFDRQDNNAAYRVFCSKNLAQVLDGEKELSSEF</sequence>